<dbReference type="InterPro" id="IPR051487">
    <property type="entry name" value="Ser/Thr_Proteases_Immune/Dev"/>
</dbReference>
<dbReference type="InterPro" id="IPR001314">
    <property type="entry name" value="Peptidase_S1A"/>
</dbReference>
<organism evidence="6 8">
    <name type="scientific">Moritella viscosa</name>
    <dbReference type="NCBI Taxonomy" id="80854"/>
    <lineage>
        <taxon>Bacteria</taxon>
        <taxon>Pseudomonadati</taxon>
        <taxon>Pseudomonadota</taxon>
        <taxon>Gammaproteobacteria</taxon>
        <taxon>Alteromonadales</taxon>
        <taxon>Moritellaceae</taxon>
        <taxon>Moritella</taxon>
    </lineage>
</organism>
<accession>A0A1K9ZMM4</accession>
<keyword evidence="2" id="KW-0720">Serine protease</keyword>
<keyword evidence="1" id="KW-1015">Disulfide bond</keyword>
<evidence type="ECO:0000313" key="5">
    <source>
        <dbReference type="EMBL" id="SGY99066.1"/>
    </source>
</evidence>
<dbReference type="PRINTS" id="PR00722">
    <property type="entry name" value="CHYMOTRYPSIN"/>
</dbReference>
<dbReference type="PROSITE" id="PS50240">
    <property type="entry name" value="TRYPSIN_DOM"/>
    <property type="match status" value="1"/>
</dbReference>
<dbReference type="InterPro" id="IPR018114">
    <property type="entry name" value="TRYPSIN_HIS"/>
</dbReference>
<dbReference type="SMART" id="SM00020">
    <property type="entry name" value="Tryp_SPc"/>
    <property type="match status" value="1"/>
</dbReference>
<keyword evidence="7" id="KW-1185">Reference proteome</keyword>
<dbReference type="CDD" id="cd00190">
    <property type="entry name" value="Tryp_SPc"/>
    <property type="match status" value="1"/>
</dbReference>
<proteinExistence type="predicted"/>
<dbReference type="Pfam" id="PF00089">
    <property type="entry name" value="Trypsin"/>
    <property type="match status" value="1"/>
</dbReference>
<dbReference type="EMBL" id="FPLJ01000081">
    <property type="protein sequence ID" value="SGY99066.1"/>
    <property type="molecule type" value="Genomic_DNA"/>
</dbReference>
<dbReference type="GO" id="GO:0006508">
    <property type="term" value="P:proteolysis"/>
    <property type="evidence" value="ECO:0007669"/>
    <property type="project" value="UniProtKB-KW"/>
</dbReference>
<evidence type="ECO:0000259" key="4">
    <source>
        <dbReference type="PROSITE" id="PS50240"/>
    </source>
</evidence>
<feature type="domain" description="Peptidase S1" evidence="4">
    <location>
        <begin position="27"/>
        <end position="283"/>
    </location>
</feature>
<name>A0A1K9ZMM4_9GAMM</name>
<dbReference type="Proteomes" id="UP000183794">
    <property type="component" value="Unassembled WGS sequence"/>
</dbReference>
<keyword evidence="3" id="KW-1133">Transmembrane helix</keyword>
<evidence type="ECO:0000313" key="8">
    <source>
        <dbReference type="Proteomes" id="UP000183794"/>
    </source>
</evidence>
<dbReference type="EMBL" id="FPLD01000136">
    <property type="protein sequence ID" value="SGZ19032.1"/>
    <property type="molecule type" value="Genomic_DNA"/>
</dbReference>
<dbReference type="SUPFAM" id="SSF50494">
    <property type="entry name" value="Trypsin-like serine proteases"/>
    <property type="match status" value="1"/>
</dbReference>
<feature type="transmembrane region" description="Helical" evidence="3">
    <location>
        <begin position="313"/>
        <end position="330"/>
    </location>
</feature>
<dbReference type="GO" id="GO:0004252">
    <property type="term" value="F:serine-type endopeptidase activity"/>
    <property type="evidence" value="ECO:0007669"/>
    <property type="project" value="InterPro"/>
</dbReference>
<dbReference type="InterPro" id="IPR043504">
    <property type="entry name" value="Peptidase_S1_PA_chymotrypsin"/>
</dbReference>
<dbReference type="InterPro" id="IPR033116">
    <property type="entry name" value="TRYPSIN_SER"/>
</dbReference>
<dbReference type="AlphaFoldDB" id="A0A1K9ZMM4"/>
<keyword evidence="2 6" id="KW-0645">Protease</keyword>
<reference evidence="5 7" key="2">
    <citation type="submission" date="2016-11" db="EMBL/GenBank/DDBJ databases">
        <authorList>
            <person name="Klemetsen T."/>
        </authorList>
    </citation>
    <scope>NUCLEOTIDE SEQUENCE [LARGE SCALE GENOMIC DNA]</scope>
    <source>
        <strain evidence="5">MT 2528</strain>
    </source>
</reference>
<protein>
    <submittedName>
        <fullName evidence="6">Hypothetical trypsin-like serine protease</fullName>
    </submittedName>
</protein>
<dbReference type="PROSITE" id="PS00135">
    <property type="entry name" value="TRYPSIN_SER"/>
    <property type="match status" value="1"/>
</dbReference>
<gene>
    <name evidence="5" type="ORF">MT2528_3772</name>
    <name evidence="6" type="ORF">NVI5450_4718</name>
</gene>
<keyword evidence="2" id="KW-0378">Hydrolase</keyword>
<dbReference type="PANTHER" id="PTHR24256">
    <property type="entry name" value="TRYPTASE-RELATED"/>
    <property type="match status" value="1"/>
</dbReference>
<dbReference type="FunFam" id="2.40.10.10:FF:000068">
    <property type="entry name" value="transmembrane protease serine 2"/>
    <property type="match status" value="1"/>
</dbReference>
<dbReference type="PROSITE" id="PS00134">
    <property type="entry name" value="TRYPSIN_HIS"/>
    <property type="match status" value="1"/>
</dbReference>
<reference evidence="6 8" key="1">
    <citation type="submission" date="2016-11" db="EMBL/GenBank/DDBJ databases">
        <authorList>
            <person name="Jaros S."/>
            <person name="Januszkiewicz K."/>
            <person name="Wedrychowicz H."/>
        </authorList>
    </citation>
    <scope>NUCLEOTIDE SEQUENCE [LARGE SCALE GENOMIC DNA]</scope>
    <source>
        <strain evidence="6">NVI 5450</strain>
    </source>
</reference>
<keyword evidence="3" id="KW-0472">Membrane</keyword>
<sequence length="334" mass="35720">MAGLAVSLGVYANGNIETITPEVKPYVVGGVDGKALELPWQIYLEIEKGGTTYACGGTLVTDRWVVTAAHCINKFVSNSVFSPIDADQLTVYSGGIDRSLNAGMSSNSVIQVVANPGYDHSLNTGDIALLQLSGPVELPAQAIRLMDNVLQVDADLEFGQAVRDNLVLSGWGRTSTDGTKSTNILQKVMLDGVADDTCALAWGRSGFETSFICANAHNKGSCSGDSGGPLIWQDKNAISDNDRGYRLAGVVSFGNSQQCALNSLPDVYTEVSSFYDWIIDVINKTCVYTEPASSFTQDIFTAEVAPLPQSKKGGGIGYSYLLILTGFLLYRRRN</sequence>
<evidence type="ECO:0000313" key="7">
    <source>
        <dbReference type="Proteomes" id="UP000182660"/>
    </source>
</evidence>
<evidence type="ECO:0000256" key="1">
    <source>
        <dbReference type="ARBA" id="ARBA00023157"/>
    </source>
</evidence>
<dbReference type="Gene3D" id="2.40.10.10">
    <property type="entry name" value="Trypsin-like serine proteases"/>
    <property type="match status" value="1"/>
</dbReference>
<dbReference type="InterPro" id="IPR009003">
    <property type="entry name" value="Peptidase_S1_PA"/>
</dbReference>
<evidence type="ECO:0000256" key="3">
    <source>
        <dbReference type="SAM" id="Phobius"/>
    </source>
</evidence>
<evidence type="ECO:0000256" key="2">
    <source>
        <dbReference type="RuleBase" id="RU363034"/>
    </source>
</evidence>
<dbReference type="InterPro" id="IPR001254">
    <property type="entry name" value="Trypsin_dom"/>
</dbReference>
<dbReference type="Proteomes" id="UP000182660">
    <property type="component" value="Unassembled WGS sequence"/>
</dbReference>
<keyword evidence="3" id="KW-0812">Transmembrane</keyword>
<evidence type="ECO:0000313" key="6">
    <source>
        <dbReference type="EMBL" id="SGZ19032.1"/>
    </source>
</evidence>